<protein>
    <submittedName>
        <fullName evidence="6">MurR/RpiR family transcriptional regulator</fullName>
    </submittedName>
</protein>
<evidence type="ECO:0000259" key="4">
    <source>
        <dbReference type="PROSITE" id="PS51071"/>
    </source>
</evidence>
<reference evidence="6" key="1">
    <citation type="submission" date="2021-03" db="EMBL/GenBank/DDBJ databases">
        <title>Whole genome sequence of Lactobacillus gasseri HL75.</title>
        <authorList>
            <person name="Kim J.-M."/>
            <person name="Chung S.H."/>
            <person name="Kim J.-S."/>
        </authorList>
    </citation>
    <scope>NUCLEOTIDE SEQUENCE</scope>
    <source>
        <strain evidence="6">HL75</strain>
    </source>
</reference>
<dbReference type="PANTHER" id="PTHR30514:SF1">
    <property type="entry name" value="HTH-TYPE TRANSCRIPTIONAL REGULATOR HEXR-RELATED"/>
    <property type="match status" value="1"/>
</dbReference>
<dbReference type="RefSeq" id="WP_048686223.1">
    <property type="nucleotide sequence ID" value="NZ_CABHMU010000014.1"/>
</dbReference>
<evidence type="ECO:0000256" key="3">
    <source>
        <dbReference type="ARBA" id="ARBA00023163"/>
    </source>
</evidence>
<keyword evidence="3" id="KW-0804">Transcription</keyword>
<dbReference type="Gene3D" id="1.10.10.10">
    <property type="entry name" value="Winged helix-like DNA-binding domain superfamily/Winged helix DNA-binding domain"/>
    <property type="match status" value="1"/>
</dbReference>
<dbReference type="GO" id="GO:0003677">
    <property type="term" value="F:DNA binding"/>
    <property type="evidence" value="ECO:0007669"/>
    <property type="project" value="UniProtKB-KW"/>
</dbReference>
<evidence type="ECO:0000313" key="6">
    <source>
        <dbReference type="EMBL" id="QTD67237.1"/>
    </source>
</evidence>
<dbReference type="Gene3D" id="3.40.50.10490">
    <property type="entry name" value="Glucose-6-phosphate isomerase like protein, domain 1"/>
    <property type="match status" value="1"/>
</dbReference>
<dbReference type="InterPro" id="IPR000281">
    <property type="entry name" value="HTH_RpiR"/>
</dbReference>
<organism evidence="6 7">
    <name type="scientific">Lactobacillus gasseri</name>
    <dbReference type="NCBI Taxonomy" id="1596"/>
    <lineage>
        <taxon>Bacteria</taxon>
        <taxon>Bacillati</taxon>
        <taxon>Bacillota</taxon>
        <taxon>Bacilli</taxon>
        <taxon>Lactobacillales</taxon>
        <taxon>Lactobacillaceae</taxon>
        <taxon>Lactobacillus</taxon>
    </lineage>
</organism>
<name>A0A1V3Y0C3_LACGS</name>
<dbReference type="Pfam" id="PF01418">
    <property type="entry name" value="HTH_6"/>
    <property type="match status" value="1"/>
</dbReference>
<dbReference type="PANTHER" id="PTHR30514">
    <property type="entry name" value="GLUCOKINASE"/>
    <property type="match status" value="1"/>
</dbReference>
<feature type="domain" description="SIS" evidence="5">
    <location>
        <begin position="115"/>
        <end position="254"/>
    </location>
</feature>
<dbReference type="InterPro" id="IPR036388">
    <property type="entry name" value="WH-like_DNA-bd_sf"/>
</dbReference>
<dbReference type="Proteomes" id="UP000663932">
    <property type="component" value="Chromosome"/>
</dbReference>
<dbReference type="Pfam" id="PF01380">
    <property type="entry name" value="SIS"/>
    <property type="match status" value="1"/>
</dbReference>
<evidence type="ECO:0000256" key="2">
    <source>
        <dbReference type="ARBA" id="ARBA00023125"/>
    </source>
</evidence>
<dbReference type="SUPFAM" id="SSF46689">
    <property type="entry name" value="Homeodomain-like"/>
    <property type="match status" value="1"/>
</dbReference>
<proteinExistence type="predicted"/>
<dbReference type="GO" id="GO:1901135">
    <property type="term" value="P:carbohydrate derivative metabolic process"/>
    <property type="evidence" value="ECO:0007669"/>
    <property type="project" value="InterPro"/>
</dbReference>
<evidence type="ECO:0000259" key="5">
    <source>
        <dbReference type="PROSITE" id="PS51464"/>
    </source>
</evidence>
<dbReference type="InterPro" id="IPR046348">
    <property type="entry name" value="SIS_dom_sf"/>
</dbReference>
<dbReference type="InterPro" id="IPR035472">
    <property type="entry name" value="RpiR-like_SIS"/>
</dbReference>
<dbReference type="GO" id="GO:0097367">
    <property type="term" value="F:carbohydrate derivative binding"/>
    <property type="evidence" value="ECO:0007669"/>
    <property type="project" value="InterPro"/>
</dbReference>
<gene>
    <name evidence="6" type="ORF">J3E67_001689</name>
</gene>
<dbReference type="InterPro" id="IPR001347">
    <property type="entry name" value="SIS_dom"/>
</dbReference>
<sequence>MEFIQLYNQNKDKLTKSENKLANYIAAHTERVIYDTIKSLGKATNTGDATIVRLCKKLGYSGFSDLKIALAQDSMMTTAKNHDGAQTSSQRSSKVLISSIEKTEELINPPTLKKAVSLLAKAQRIHIFGVGHSGESARDYERTWLRIGLIANAESDPHIQVQVATLLNKDDVVVGLSLSGHTKDTYDSLNVAKDYGAKILAITNDLTSPIAQLGDVSLQTSVSEFMNIGSVAGQVSQLYLCDVLAREYEKRNKVDVDKIKERALAAVIKKSI</sequence>
<dbReference type="AlphaFoldDB" id="A0A1V3Y0C3"/>
<dbReference type="SUPFAM" id="SSF53697">
    <property type="entry name" value="SIS domain"/>
    <property type="match status" value="1"/>
</dbReference>
<dbReference type="CDD" id="cd05013">
    <property type="entry name" value="SIS_RpiR"/>
    <property type="match status" value="1"/>
</dbReference>
<dbReference type="InterPro" id="IPR009057">
    <property type="entry name" value="Homeodomain-like_sf"/>
</dbReference>
<accession>A0A1V3Y0C3</accession>
<feature type="domain" description="HTH rpiR-type" evidence="4">
    <location>
        <begin position="1"/>
        <end position="77"/>
    </location>
</feature>
<dbReference type="PROSITE" id="PS51464">
    <property type="entry name" value="SIS"/>
    <property type="match status" value="1"/>
</dbReference>
<evidence type="ECO:0000256" key="1">
    <source>
        <dbReference type="ARBA" id="ARBA00023015"/>
    </source>
</evidence>
<dbReference type="GO" id="GO:0003700">
    <property type="term" value="F:DNA-binding transcription factor activity"/>
    <property type="evidence" value="ECO:0007669"/>
    <property type="project" value="InterPro"/>
</dbReference>
<keyword evidence="1" id="KW-0805">Transcription regulation</keyword>
<dbReference type="PROSITE" id="PS51071">
    <property type="entry name" value="HTH_RPIR"/>
    <property type="match status" value="1"/>
</dbReference>
<evidence type="ECO:0000313" key="7">
    <source>
        <dbReference type="Proteomes" id="UP000663932"/>
    </source>
</evidence>
<keyword evidence="2" id="KW-0238">DNA-binding</keyword>
<dbReference type="EMBL" id="CP071801">
    <property type="protein sequence ID" value="QTD67237.1"/>
    <property type="molecule type" value="Genomic_DNA"/>
</dbReference>
<dbReference type="InterPro" id="IPR047640">
    <property type="entry name" value="RpiR-like"/>
</dbReference>